<reference evidence="1 2" key="1">
    <citation type="submission" date="2013-11" db="EMBL/GenBank/DDBJ databases">
        <title>The Genome Sequence of Phytophthora parasitica P1976.</title>
        <authorList>
            <consortium name="The Broad Institute Genomics Platform"/>
            <person name="Russ C."/>
            <person name="Tyler B."/>
            <person name="Panabieres F."/>
            <person name="Shan W."/>
            <person name="Tripathy S."/>
            <person name="Grunwald N."/>
            <person name="Machado M."/>
            <person name="Johnson C.S."/>
            <person name="Walker B."/>
            <person name="Young S."/>
            <person name="Zeng Q."/>
            <person name="Gargeya S."/>
            <person name="Fitzgerald M."/>
            <person name="Haas B."/>
            <person name="Abouelleil A."/>
            <person name="Allen A.W."/>
            <person name="Alvarado L."/>
            <person name="Arachchi H.M."/>
            <person name="Berlin A.M."/>
            <person name="Chapman S.B."/>
            <person name="Gainer-Dewar J."/>
            <person name="Goldberg J."/>
            <person name="Griggs A."/>
            <person name="Gujja S."/>
            <person name="Hansen M."/>
            <person name="Howarth C."/>
            <person name="Imamovic A."/>
            <person name="Ireland A."/>
            <person name="Larimer J."/>
            <person name="McCowan C."/>
            <person name="Murphy C."/>
            <person name="Pearson M."/>
            <person name="Poon T.W."/>
            <person name="Priest M."/>
            <person name="Roberts A."/>
            <person name="Saif S."/>
            <person name="Shea T."/>
            <person name="Sisk P."/>
            <person name="Sykes S."/>
            <person name="Wortman J."/>
            <person name="Nusbaum C."/>
            <person name="Birren B."/>
        </authorList>
    </citation>
    <scope>NUCLEOTIDE SEQUENCE [LARGE SCALE GENOMIC DNA]</scope>
    <source>
        <strain evidence="1 2">P1976</strain>
    </source>
</reference>
<protein>
    <submittedName>
        <fullName evidence="1">Uncharacterized protein</fullName>
    </submittedName>
</protein>
<evidence type="ECO:0000313" key="2">
    <source>
        <dbReference type="Proteomes" id="UP000028582"/>
    </source>
</evidence>
<proteinExistence type="predicted"/>
<comment type="caution">
    <text evidence="1">The sequence shown here is derived from an EMBL/GenBank/DDBJ whole genome shotgun (WGS) entry which is preliminary data.</text>
</comment>
<sequence>MGWKLRLRRILRVPVLQRRHGDCRREIKASRRGTASRRLAAVDSASAAHVVISPRKKVYPLRGFGYYF</sequence>
<dbReference type="Proteomes" id="UP000028582">
    <property type="component" value="Unassembled WGS sequence"/>
</dbReference>
<name>A0A081AVQ0_PHYNI</name>
<evidence type="ECO:0000313" key="1">
    <source>
        <dbReference type="EMBL" id="ETO82961.1"/>
    </source>
</evidence>
<dbReference type="AlphaFoldDB" id="A0A081AVQ0"/>
<accession>A0A081AVQ0</accession>
<dbReference type="EMBL" id="ANJA01000596">
    <property type="protein sequence ID" value="ETO82961.1"/>
    <property type="molecule type" value="Genomic_DNA"/>
</dbReference>
<gene>
    <name evidence="1" type="ORF">F444_02956</name>
</gene>
<organism evidence="1 2">
    <name type="scientific">Phytophthora nicotianae P1976</name>
    <dbReference type="NCBI Taxonomy" id="1317066"/>
    <lineage>
        <taxon>Eukaryota</taxon>
        <taxon>Sar</taxon>
        <taxon>Stramenopiles</taxon>
        <taxon>Oomycota</taxon>
        <taxon>Peronosporomycetes</taxon>
        <taxon>Peronosporales</taxon>
        <taxon>Peronosporaceae</taxon>
        <taxon>Phytophthora</taxon>
    </lineage>
</organism>